<reference evidence="1" key="1">
    <citation type="submission" date="2021-06" db="EMBL/GenBank/DDBJ databases">
        <authorList>
            <person name="Kallberg Y."/>
            <person name="Tangrot J."/>
            <person name="Rosling A."/>
        </authorList>
    </citation>
    <scope>NUCLEOTIDE SEQUENCE</scope>
    <source>
        <strain evidence="1">MA461A</strain>
    </source>
</reference>
<sequence length="69" mass="7998">MCPFIPNIAQNSIISNEQYTEESDEGHLFKGYSEDEATLYLDQHEGDVSVTCQRSPLQCFWRKDKKNVL</sequence>
<dbReference type="EMBL" id="CAJVQC010004223">
    <property type="protein sequence ID" value="CAG8537643.1"/>
    <property type="molecule type" value="Genomic_DNA"/>
</dbReference>
<evidence type="ECO:0000313" key="2">
    <source>
        <dbReference type="Proteomes" id="UP000789920"/>
    </source>
</evidence>
<evidence type="ECO:0000313" key="1">
    <source>
        <dbReference type="EMBL" id="CAG8537643.1"/>
    </source>
</evidence>
<organism evidence="1 2">
    <name type="scientific">Racocetra persica</name>
    <dbReference type="NCBI Taxonomy" id="160502"/>
    <lineage>
        <taxon>Eukaryota</taxon>
        <taxon>Fungi</taxon>
        <taxon>Fungi incertae sedis</taxon>
        <taxon>Mucoromycota</taxon>
        <taxon>Glomeromycotina</taxon>
        <taxon>Glomeromycetes</taxon>
        <taxon>Diversisporales</taxon>
        <taxon>Gigasporaceae</taxon>
        <taxon>Racocetra</taxon>
    </lineage>
</organism>
<name>A0ACA9LNZ8_9GLOM</name>
<accession>A0ACA9LNZ8</accession>
<proteinExistence type="predicted"/>
<dbReference type="Proteomes" id="UP000789920">
    <property type="component" value="Unassembled WGS sequence"/>
</dbReference>
<protein>
    <submittedName>
        <fullName evidence="1">20234_t:CDS:1</fullName>
    </submittedName>
</protein>
<comment type="caution">
    <text evidence="1">The sequence shown here is derived from an EMBL/GenBank/DDBJ whole genome shotgun (WGS) entry which is preliminary data.</text>
</comment>
<keyword evidence="2" id="KW-1185">Reference proteome</keyword>
<gene>
    <name evidence="1" type="ORF">RPERSI_LOCUS3412</name>
</gene>
<feature type="non-terminal residue" evidence="1">
    <location>
        <position position="69"/>
    </location>
</feature>